<accession>A0A9P5YJE9</accession>
<dbReference type="Pfam" id="PF00035">
    <property type="entry name" value="dsrm"/>
    <property type="match status" value="1"/>
</dbReference>
<evidence type="ECO:0000259" key="2">
    <source>
        <dbReference type="PROSITE" id="PS50137"/>
    </source>
</evidence>
<reference evidence="3" key="1">
    <citation type="submission" date="2020-11" db="EMBL/GenBank/DDBJ databases">
        <authorList>
            <consortium name="DOE Joint Genome Institute"/>
            <person name="Ahrendt S."/>
            <person name="Riley R."/>
            <person name="Andreopoulos W."/>
            <person name="Labutti K."/>
            <person name="Pangilinan J."/>
            <person name="Ruiz-Duenas F.J."/>
            <person name="Barrasa J.M."/>
            <person name="Sanchez-Garcia M."/>
            <person name="Camarero S."/>
            <person name="Miyauchi S."/>
            <person name="Serrano A."/>
            <person name="Linde D."/>
            <person name="Babiker R."/>
            <person name="Drula E."/>
            <person name="Ayuso-Fernandez I."/>
            <person name="Pacheco R."/>
            <person name="Padilla G."/>
            <person name="Ferreira P."/>
            <person name="Barriuso J."/>
            <person name="Kellner H."/>
            <person name="Castanera R."/>
            <person name="Alfaro M."/>
            <person name="Ramirez L."/>
            <person name="Pisabarro A.G."/>
            <person name="Kuo A."/>
            <person name="Tritt A."/>
            <person name="Lipzen A."/>
            <person name="He G."/>
            <person name="Yan M."/>
            <person name="Ng V."/>
            <person name="Cullen D."/>
            <person name="Martin F."/>
            <person name="Rosso M.-N."/>
            <person name="Henrissat B."/>
            <person name="Hibbett D."/>
            <person name="Martinez A.T."/>
            <person name="Grigoriev I.V."/>
        </authorList>
    </citation>
    <scope>NUCLEOTIDE SEQUENCE</scope>
    <source>
        <strain evidence="3">CBS 247.69</strain>
    </source>
</reference>
<dbReference type="AlphaFoldDB" id="A0A9P5YJE9"/>
<evidence type="ECO:0000256" key="1">
    <source>
        <dbReference type="PROSITE-ProRule" id="PRU00266"/>
    </source>
</evidence>
<dbReference type="EMBL" id="MU150229">
    <property type="protein sequence ID" value="KAF9469725.1"/>
    <property type="molecule type" value="Genomic_DNA"/>
</dbReference>
<evidence type="ECO:0000313" key="4">
    <source>
        <dbReference type="Proteomes" id="UP000807353"/>
    </source>
</evidence>
<dbReference type="Gene3D" id="3.30.160.20">
    <property type="match status" value="1"/>
</dbReference>
<sequence length="74" mass="8171">MSNYRNQLNTITAQRKQRPVYNDIQAGSQHDPVWTSTVSWGGMEYGRGSGKTKNESREAAACAALQLLSQDPSL</sequence>
<keyword evidence="4" id="KW-1185">Reference proteome</keyword>
<proteinExistence type="predicted"/>
<dbReference type="GO" id="GO:0003723">
    <property type="term" value="F:RNA binding"/>
    <property type="evidence" value="ECO:0007669"/>
    <property type="project" value="UniProtKB-UniRule"/>
</dbReference>
<dbReference type="Proteomes" id="UP000807353">
    <property type="component" value="Unassembled WGS sequence"/>
</dbReference>
<keyword evidence="1" id="KW-0694">RNA-binding</keyword>
<dbReference type="SUPFAM" id="SSF54768">
    <property type="entry name" value="dsRNA-binding domain-like"/>
    <property type="match status" value="1"/>
</dbReference>
<organism evidence="3 4">
    <name type="scientific">Collybia nuda</name>
    <dbReference type="NCBI Taxonomy" id="64659"/>
    <lineage>
        <taxon>Eukaryota</taxon>
        <taxon>Fungi</taxon>
        <taxon>Dikarya</taxon>
        <taxon>Basidiomycota</taxon>
        <taxon>Agaricomycotina</taxon>
        <taxon>Agaricomycetes</taxon>
        <taxon>Agaricomycetidae</taxon>
        <taxon>Agaricales</taxon>
        <taxon>Tricholomatineae</taxon>
        <taxon>Clitocybaceae</taxon>
        <taxon>Collybia</taxon>
    </lineage>
</organism>
<dbReference type="PROSITE" id="PS50137">
    <property type="entry name" value="DS_RBD"/>
    <property type="match status" value="1"/>
</dbReference>
<name>A0A9P5YJE9_9AGAR</name>
<dbReference type="SMART" id="SM00358">
    <property type="entry name" value="DSRM"/>
    <property type="match status" value="1"/>
</dbReference>
<feature type="domain" description="DRBM" evidence="2">
    <location>
        <begin position="3"/>
        <end position="70"/>
    </location>
</feature>
<dbReference type="OrthoDB" id="112668at2759"/>
<protein>
    <recommendedName>
        <fullName evidence="2">DRBM domain-containing protein</fullName>
    </recommendedName>
</protein>
<gene>
    <name evidence="3" type="ORF">BDZ94DRAFT_1303399</name>
</gene>
<evidence type="ECO:0000313" key="3">
    <source>
        <dbReference type="EMBL" id="KAF9469725.1"/>
    </source>
</evidence>
<comment type="caution">
    <text evidence="3">The sequence shown here is derived from an EMBL/GenBank/DDBJ whole genome shotgun (WGS) entry which is preliminary data.</text>
</comment>
<dbReference type="InterPro" id="IPR014720">
    <property type="entry name" value="dsRBD_dom"/>
</dbReference>